<dbReference type="EMBL" id="QEFD01000233">
    <property type="protein sequence ID" value="PVU74130.1"/>
    <property type="molecule type" value="Genomic_DNA"/>
</dbReference>
<keyword evidence="1" id="KW-0456">Lyase</keyword>
<dbReference type="Gene3D" id="3.30.70.3460">
    <property type="match status" value="2"/>
</dbReference>
<organism evidence="8 9">
    <name type="scientific">Acidianus hospitalis</name>
    <dbReference type="NCBI Taxonomy" id="563177"/>
    <lineage>
        <taxon>Archaea</taxon>
        <taxon>Thermoproteota</taxon>
        <taxon>Thermoprotei</taxon>
        <taxon>Sulfolobales</taxon>
        <taxon>Sulfolobaceae</taxon>
        <taxon>Acidianus</taxon>
    </lineage>
</organism>
<dbReference type="Gene3D" id="1.10.10.10">
    <property type="entry name" value="Winged helix-like DNA-binding domain superfamily/Winged helix DNA-binding domain"/>
    <property type="match status" value="1"/>
</dbReference>
<evidence type="ECO:0000256" key="4">
    <source>
        <dbReference type="ARBA" id="ARBA00023471"/>
    </source>
</evidence>
<evidence type="ECO:0000256" key="5">
    <source>
        <dbReference type="ARBA" id="ARBA00048470"/>
    </source>
</evidence>
<feature type="domain" description="Siroheme decarboxylase NirL-like HTH" evidence="7">
    <location>
        <begin position="179"/>
        <end position="222"/>
    </location>
</feature>
<reference evidence="8 9" key="1">
    <citation type="journal article" date="2015" name="Appl. Environ. Microbiol.">
        <title>Nanoarchaeota, Their Sulfolobales Host, and Nanoarchaeota Virus Distribution across Yellowstone National Park Hot Springs.</title>
        <authorList>
            <person name="Munson-McGee J.H."/>
            <person name="Field E.K."/>
            <person name="Bateson M."/>
            <person name="Rooney C."/>
            <person name="Stepanauskas R."/>
            <person name="Young M.J."/>
        </authorList>
    </citation>
    <scope>NUCLEOTIDE SEQUENCE [LARGE SCALE GENOMIC DNA]</scope>
    <source>
        <strain evidence="8">SCGC AC-742_N10</strain>
    </source>
</reference>
<feature type="domain" description="Siroheme decarboxylase AsnC-like ligand binding" evidence="6">
    <location>
        <begin position="65"/>
        <end position="144"/>
    </location>
</feature>
<sequence length="323" mass="37464">MQLDEVDKKLLMELEYHFPYSPTPFYEISRRLGISEDETIDRIKKLVDVEIIKRIGMYINFRAKGMDGALVAAQIPLENLEKYRRIALGIRELTHNFIRNHPKYNVWFVIKAENREKLDYNIKNLMEEVNAKDYIVLYSKKSLKLSVKYDIIRGISWSENNETTLPEKIPTAEELGISKELLKALSVPLPITKRPFKELAEKFNMTEDQLIDLIKELKDKHVVKDYGATLNGEKVGIKENAMLLIDTEDIEKACENIALHINEATHVVLRESNKPWDYLCYCMLHGKDKQVIFNAVKKVIGETDAKSYMLLFSLENLKPGIVM</sequence>
<proteinExistence type="inferred from homology"/>
<comment type="catalytic activity">
    <reaction evidence="5">
        <text>siroheme + 2 H(+) = 12,18-didecarboxysiroheme + 2 CO2</text>
        <dbReference type="Rhea" id="RHEA:19093"/>
        <dbReference type="ChEBI" id="CHEBI:15378"/>
        <dbReference type="ChEBI" id="CHEBI:16526"/>
        <dbReference type="ChEBI" id="CHEBI:60052"/>
        <dbReference type="ChEBI" id="CHEBI:140497"/>
        <dbReference type="EC" id="4.1.1.111"/>
    </reaction>
</comment>
<accession>A0A2T9X216</accession>
<evidence type="ECO:0000256" key="3">
    <source>
        <dbReference type="ARBA" id="ARBA00023457"/>
    </source>
</evidence>
<comment type="pathway">
    <text evidence="2">Porphyrin-containing compound metabolism.</text>
</comment>
<dbReference type="Pfam" id="PF17805">
    <property type="entry name" value="AsnC_trans_reg2"/>
    <property type="match status" value="2"/>
</dbReference>
<dbReference type="InterPro" id="IPR036388">
    <property type="entry name" value="WH-like_DNA-bd_sf"/>
</dbReference>
<dbReference type="AlphaFoldDB" id="A0A2T9X216"/>
<comment type="caution">
    <text evidence="8">The sequence shown here is derived from an EMBL/GenBank/DDBJ whole genome shotgun (WGS) entry which is preliminary data.</text>
</comment>
<protein>
    <recommendedName>
        <fullName evidence="4">siroheme decarboxylase</fullName>
        <ecNumber evidence="4">4.1.1.111</ecNumber>
    </recommendedName>
</protein>
<dbReference type="Pfam" id="PF22451">
    <property type="entry name" value="NirdL-like_HTH"/>
    <property type="match status" value="2"/>
</dbReference>
<evidence type="ECO:0000313" key="9">
    <source>
        <dbReference type="Proteomes" id="UP000245638"/>
    </source>
</evidence>
<dbReference type="SUPFAM" id="SSF46785">
    <property type="entry name" value="Winged helix' DNA-binding domain"/>
    <property type="match status" value="2"/>
</dbReference>
<evidence type="ECO:0000259" key="6">
    <source>
        <dbReference type="Pfam" id="PF17805"/>
    </source>
</evidence>
<evidence type="ECO:0000313" key="8">
    <source>
        <dbReference type="EMBL" id="PVU74130.1"/>
    </source>
</evidence>
<name>A0A2T9X216_9CREN</name>
<dbReference type="EC" id="4.1.1.111" evidence="4"/>
<feature type="domain" description="Siroheme decarboxylase AsnC-like ligand binding" evidence="6">
    <location>
        <begin position="234"/>
        <end position="318"/>
    </location>
</feature>
<dbReference type="InterPro" id="IPR050684">
    <property type="entry name" value="HTH-Siroheme_Decarb"/>
</dbReference>
<dbReference type="InterPro" id="IPR053953">
    <property type="entry name" value="NirdL-like_HTH"/>
</dbReference>
<dbReference type="InterPro" id="IPR040523">
    <property type="entry name" value="AsnC_trans_reg2"/>
</dbReference>
<evidence type="ECO:0000259" key="7">
    <source>
        <dbReference type="Pfam" id="PF22451"/>
    </source>
</evidence>
<feature type="domain" description="Siroheme decarboxylase NirL-like HTH" evidence="7">
    <location>
        <begin position="7"/>
        <end position="52"/>
    </location>
</feature>
<gene>
    <name evidence="8" type="ORF">DDW13_08755</name>
</gene>
<evidence type="ECO:0000256" key="1">
    <source>
        <dbReference type="ARBA" id="ARBA00023239"/>
    </source>
</evidence>
<comment type="similarity">
    <text evidence="3">Belongs to the Ahb/Nir family.</text>
</comment>
<evidence type="ECO:0000256" key="2">
    <source>
        <dbReference type="ARBA" id="ARBA00023444"/>
    </source>
</evidence>
<dbReference type="InterPro" id="IPR036390">
    <property type="entry name" value="WH_DNA-bd_sf"/>
</dbReference>
<dbReference type="PANTHER" id="PTHR43413">
    <property type="entry name" value="TRANSCRIPTIONAL REGULATOR, ASNC FAMILY"/>
    <property type="match status" value="1"/>
</dbReference>
<dbReference type="GO" id="GO:0016829">
    <property type="term" value="F:lyase activity"/>
    <property type="evidence" value="ECO:0007669"/>
    <property type="project" value="UniProtKB-KW"/>
</dbReference>
<dbReference type="Proteomes" id="UP000245638">
    <property type="component" value="Unassembled WGS sequence"/>
</dbReference>
<dbReference type="PANTHER" id="PTHR43413:SF1">
    <property type="entry name" value="SIROHEME DECARBOXYLASE NIRL SUBUNIT"/>
    <property type="match status" value="1"/>
</dbReference>